<evidence type="ECO:0000256" key="1">
    <source>
        <dbReference type="SAM" id="MobiDB-lite"/>
    </source>
</evidence>
<dbReference type="InParanoid" id="E4ZJJ2"/>
<dbReference type="STRING" id="985895.E4ZJJ2"/>
<feature type="region of interest" description="Disordered" evidence="1">
    <location>
        <begin position="1"/>
        <end position="118"/>
    </location>
</feature>
<dbReference type="OMA" id="WDIFLPP"/>
<dbReference type="Proteomes" id="UP000002668">
    <property type="component" value="Genome"/>
</dbReference>
<dbReference type="eggNOG" id="ENOG502SJTR">
    <property type="taxonomic scope" value="Eukaryota"/>
</dbReference>
<gene>
    <name evidence="2" type="ORF">LEMA_P067850.1</name>
</gene>
<dbReference type="HOGENOM" id="CLU_1120625_0_0_1"/>
<dbReference type="AlphaFoldDB" id="E4ZJJ2"/>
<evidence type="ECO:0000313" key="3">
    <source>
        <dbReference type="Proteomes" id="UP000002668"/>
    </source>
</evidence>
<organism evidence="3">
    <name type="scientific">Leptosphaeria maculans (strain JN3 / isolate v23.1.3 / race Av1-4-5-6-7-8)</name>
    <name type="common">Blackleg fungus</name>
    <name type="synonym">Phoma lingam</name>
    <dbReference type="NCBI Taxonomy" id="985895"/>
    <lineage>
        <taxon>Eukaryota</taxon>
        <taxon>Fungi</taxon>
        <taxon>Dikarya</taxon>
        <taxon>Ascomycota</taxon>
        <taxon>Pezizomycotina</taxon>
        <taxon>Dothideomycetes</taxon>
        <taxon>Pleosporomycetidae</taxon>
        <taxon>Pleosporales</taxon>
        <taxon>Pleosporineae</taxon>
        <taxon>Leptosphaeriaceae</taxon>
        <taxon>Plenodomus</taxon>
        <taxon>Plenodomus lingam/Leptosphaeria maculans species complex</taxon>
    </lineage>
</organism>
<evidence type="ECO:0000313" key="2">
    <source>
        <dbReference type="EMBL" id="CBX91277.1"/>
    </source>
</evidence>
<protein>
    <submittedName>
        <fullName evidence="2">Predicted protein</fullName>
    </submittedName>
</protein>
<dbReference type="VEuPathDB" id="FungiDB:LEMA_P067850.1"/>
<feature type="compositionally biased region" description="Basic and acidic residues" evidence="1">
    <location>
        <begin position="101"/>
        <end position="115"/>
    </location>
</feature>
<feature type="compositionally biased region" description="Polar residues" evidence="1">
    <location>
        <begin position="83"/>
        <end position="92"/>
    </location>
</feature>
<feature type="compositionally biased region" description="Basic residues" evidence="1">
    <location>
        <begin position="11"/>
        <end position="21"/>
    </location>
</feature>
<feature type="compositionally biased region" description="Polar residues" evidence="1">
    <location>
        <begin position="64"/>
        <end position="75"/>
    </location>
</feature>
<name>E4ZJJ2_LEPMJ</name>
<accession>E4ZJJ2</accession>
<dbReference type="OrthoDB" id="4521980at2759"/>
<proteinExistence type="predicted"/>
<sequence length="250" mass="28038">MSTFETPIPLSRKKSIFRRFSRRESGDCHAPPLPSPTMHSPPPRKLQRRSAVAQTGLPTPPDSPNSFIITNVETQKQQHKQSKSVTHIQQVQLPLRPSAPRRNDSHHSPKPDYHHTPIQPSQRVLSTALPTSPFPGTPLIRPWNIFLPPSQVFALYLGFLPRSMSDKWFIYSEGPDPAGKLKVHFHRSWTGIKVAELFVVMDVKGEGAGKLVGIKWNGGLDTNSMTEEEAKDMIRTTCDWVLGVELEEGS</sequence>
<dbReference type="GeneID" id="13285647"/>
<keyword evidence="3" id="KW-1185">Reference proteome</keyword>
<dbReference type="EMBL" id="FP929072">
    <property type="protein sequence ID" value="CBX91277.1"/>
    <property type="molecule type" value="Genomic_DNA"/>
</dbReference>
<reference evidence="3" key="1">
    <citation type="journal article" date="2011" name="Nat. Commun.">
        <title>Effector diversification within compartments of the Leptosphaeria maculans genome affected by Repeat-Induced Point mutations.</title>
        <authorList>
            <person name="Rouxel T."/>
            <person name="Grandaubert J."/>
            <person name="Hane J.K."/>
            <person name="Hoede C."/>
            <person name="van de Wouw A.P."/>
            <person name="Couloux A."/>
            <person name="Dominguez V."/>
            <person name="Anthouard V."/>
            <person name="Bally P."/>
            <person name="Bourras S."/>
            <person name="Cozijnsen A.J."/>
            <person name="Ciuffetti L.M."/>
            <person name="Degrave A."/>
            <person name="Dilmaghani A."/>
            <person name="Duret L."/>
            <person name="Fudal I."/>
            <person name="Goodwin S.B."/>
            <person name="Gout L."/>
            <person name="Glaser N."/>
            <person name="Linglin J."/>
            <person name="Kema G.H.J."/>
            <person name="Lapalu N."/>
            <person name="Lawrence C.B."/>
            <person name="May K."/>
            <person name="Meyer M."/>
            <person name="Ollivier B."/>
            <person name="Poulain J."/>
            <person name="Schoch C.L."/>
            <person name="Simon A."/>
            <person name="Spatafora J.W."/>
            <person name="Stachowiak A."/>
            <person name="Turgeon B.G."/>
            <person name="Tyler B.M."/>
            <person name="Vincent D."/>
            <person name="Weissenbach J."/>
            <person name="Amselem J."/>
            <person name="Quesneville H."/>
            <person name="Oliver R.P."/>
            <person name="Wincker P."/>
            <person name="Balesdent M.-H."/>
            <person name="Howlett B.J."/>
        </authorList>
    </citation>
    <scope>NUCLEOTIDE SEQUENCE [LARGE SCALE GENOMIC DNA]</scope>
    <source>
        <strain evidence="3">JN3 / isolate v23.1.3 / race Av1-4-5-6-7-8</strain>
    </source>
</reference>
<dbReference type="RefSeq" id="XP_003834642.1">
    <property type="nucleotide sequence ID" value="XM_003834594.1"/>
</dbReference>
<feature type="compositionally biased region" description="Pro residues" evidence="1">
    <location>
        <begin position="31"/>
        <end position="44"/>
    </location>
</feature>